<dbReference type="PROSITE" id="PS50096">
    <property type="entry name" value="IQ"/>
    <property type="match status" value="5"/>
</dbReference>
<dbReference type="GO" id="GO:0000922">
    <property type="term" value="C:spindle pole"/>
    <property type="evidence" value="ECO:0007669"/>
    <property type="project" value="TreeGrafter"/>
</dbReference>
<dbReference type="CDD" id="cd23767">
    <property type="entry name" value="IQCD"/>
    <property type="match status" value="2"/>
</dbReference>
<dbReference type="PANTHER" id="PTHR22706">
    <property type="entry name" value="ASSEMBLY FACTOR FOR SPINDLE MICROTUBULES"/>
    <property type="match status" value="1"/>
</dbReference>
<dbReference type="Pfam" id="PF00612">
    <property type="entry name" value="IQ"/>
    <property type="match status" value="6"/>
</dbReference>
<accession>A0A3P6UTB1</accession>
<dbReference type="EMBL" id="UYRX01000352">
    <property type="protein sequence ID" value="VDK80701.1"/>
    <property type="molecule type" value="Genomic_DNA"/>
</dbReference>
<dbReference type="SUPFAM" id="SSF47576">
    <property type="entry name" value="Calponin-homology domain, CH-domain"/>
    <property type="match status" value="1"/>
</dbReference>
<evidence type="ECO:0000256" key="4">
    <source>
        <dbReference type="ARBA" id="ARBA00022860"/>
    </source>
</evidence>
<evidence type="ECO:0000256" key="2">
    <source>
        <dbReference type="ARBA" id="ARBA00022490"/>
    </source>
</evidence>
<keyword evidence="2" id="KW-0963">Cytoplasm</keyword>
<evidence type="ECO:0000256" key="5">
    <source>
        <dbReference type="SAM" id="MobiDB-lite"/>
    </source>
</evidence>
<evidence type="ECO:0000313" key="6">
    <source>
        <dbReference type="EMBL" id="VDK80701.1"/>
    </source>
</evidence>
<keyword evidence="7" id="KW-1185">Reference proteome</keyword>
<dbReference type="GO" id="GO:0000278">
    <property type="term" value="P:mitotic cell cycle"/>
    <property type="evidence" value="ECO:0007669"/>
    <property type="project" value="TreeGrafter"/>
</dbReference>
<name>A0A3P6UTB1_LITSI</name>
<dbReference type="InterPro" id="IPR036872">
    <property type="entry name" value="CH_dom_sf"/>
</dbReference>
<dbReference type="PANTHER" id="PTHR22706:SF1">
    <property type="entry name" value="ASSEMBLY FACTOR FOR SPINDLE MICROTUBULES"/>
    <property type="match status" value="1"/>
</dbReference>
<sequence>MRQKTPSADDIHNSRPRVSLHFSPGTNASNATMKKKLETLKKRHGLREAMIKRSSLSHDHINFRETKEKFMSSFPEALNSMSNREKNENADFSLRFPLNTTLSSVSNPSKAANATYVIQSLLREAEHNFTDRYKKMESDKKLAHLTALTSWLNYLLDEKSDSSSEVLAKSKKDADLYLRKLLTSRSNIPAMKDESQSDISYKYFIAANELSGMRARFRSLYESSPTPNDIAAVVKSGKIAIRTDRRVYADVGKLGLETVLSINIRKRTDEKSQLRIIASVITQNVFKNPEIMNNRKYVQGRAKILVNSRGAEALLQHFLIKICQFLFIVEKAWRDSTVSRKNRCIFVKWSACKSISDVVAILSRELMTGTSNLPRTLSRLGIFLDRKQGFFEEFQYRIVDPLKDLSNGMILGRAVEILAKLQYNTVIHCLRDPGGDRLRKVSNVKTVIDFAKRKGILPENLCMDIDGIVQGNMNEIITLLWQFANKELGNINQSDNCDAEIDSISQLLMSLFGMSYKIRNPLELVDGKLFSLLWRKYYSYSTPFELFDGRTVLAQIANAAEHHFGIPSSMLMQWENIPEERMLCLFAKVFISCIYECYKVTSAAIIIQRAFRRYRSISKVHTQDRLMESLHTITKEDSKLSKASFTIQRYFRGWLARRLYRRMKCDRALQELEAKAVIIQKFVRSWLAKKRCQKLYEQNVKKRENASIIIQRRFRFWLSQKSKMQSKKILQKRENAARILQRCIRGWLARLHYRNLLQEISSCKLNSAAVTLQRYLRGWIARRKYRIMNSKEVVLHERENEFTVQNSTPIRKCSADEVESKMCGCEVVDRAEFLRILRGLKRQHNHLRMRRQKFLQAVENKIKYAILIKAERDRRTKAAIILQTWWRGCLLRKRYAEICNKIAESRRVARQEALSNEERPELMQPIMNRVMNAMENLNSKHLYIRYRAAEVLQKFVGLSELCAQYVFSNGGLECILDSLDGCNRGVGSTEVVIPLCSILWSVLKFINIRRKLDEKRREDVVGRCYHFMLAFHRVPNVVVDLTAVVIALSGDNKQHKKASYFVAELTNRFAKLSVSDERVVALRKLQNCLQH</sequence>
<comment type="subcellular location">
    <subcellularLocation>
        <location evidence="1">Cytoplasm</location>
    </subcellularLocation>
</comment>
<evidence type="ECO:0008006" key="8">
    <source>
        <dbReference type="Google" id="ProtNLM"/>
    </source>
</evidence>
<dbReference type="GO" id="GO:0005737">
    <property type="term" value="C:cytoplasm"/>
    <property type="evidence" value="ECO:0007669"/>
    <property type="project" value="UniProtKB-SubCell"/>
</dbReference>
<dbReference type="InterPro" id="IPR051185">
    <property type="entry name" value="ASPM"/>
</dbReference>
<dbReference type="GO" id="GO:0007051">
    <property type="term" value="P:spindle organization"/>
    <property type="evidence" value="ECO:0007669"/>
    <property type="project" value="TreeGrafter"/>
</dbReference>
<evidence type="ECO:0000256" key="1">
    <source>
        <dbReference type="ARBA" id="ARBA00004496"/>
    </source>
</evidence>
<dbReference type="AlphaFoldDB" id="A0A3P6UTB1"/>
<protein>
    <recommendedName>
        <fullName evidence="8">Calponin-homology (CH) domain-containing protein</fullName>
    </recommendedName>
</protein>
<dbReference type="Proteomes" id="UP000277928">
    <property type="component" value="Unassembled WGS sequence"/>
</dbReference>
<dbReference type="GO" id="GO:0005516">
    <property type="term" value="F:calmodulin binding"/>
    <property type="evidence" value="ECO:0007669"/>
    <property type="project" value="UniProtKB-KW"/>
</dbReference>
<gene>
    <name evidence="6" type="ORF">NLS_LOCUS5022</name>
</gene>
<reference evidence="6 7" key="1">
    <citation type="submission" date="2018-08" db="EMBL/GenBank/DDBJ databases">
        <authorList>
            <person name="Laetsch R D."/>
            <person name="Stevens L."/>
            <person name="Kumar S."/>
            <person name="Blaxter L. M."/>
        </authorList>
    </citation>
    <scope>NUCLEOTIDE SEQUENCE [LARGE SCALE GENOMIC DNA]</scope>
</reference>
<dbReference type="GO" id="GO:0051295">
    <property type="term" value="P:establishment of meiotic spindle localization"/>
    <property type="evidence" value="ECO:0007669"/>
    <property type="project" value="TreeGrafter"/>
</dbReference>
<dbReference type="OrthoDB" id="5870774at2759"/>
<dbReference type="InterPro" id="IPR027417">
    <property type="entry name" value="P-loop_NTPase"/>
</dbReference>
<dbReference type="STRING" id="42156.A0A3P6UTB1"/>
<dbReference type="OMA" id="HRKQMRE"/>
<evidence type="ECO:0000256" key="3">
    <source>
        <dbReference type="ARBA" id="ARBA00022737"/>
    </source>
</evidence>
<dbReference type="SMART" id="SM00015">
    <property type="entry name" value="IQ"/>
    <property type="match status" value="7"/>
</dbReference>
<proteinExistence type="predicted"/>
<keyword evidence="3" id="KW-0677">Repeat</keyword>
<dbReference type="Gene3D" id="1.10.418.10">
    <property type="entry name" value="Calponin-like domain"/>
    <property type="match status" value="1"/>
</dbReference>
<keyword evidence="4" id="KW-0112">Calmodulin-binding</keyword>
<evidence type="ECO:0000313" key="7">
    <source>
        <dbReference type="Proteomes" id="UP000277928"/>
    </source>
</evidence>
<organism evidence="6 7">
    <name type="scientific">Litomosoides sigmodontis</name>
    <name type="common">Filarial nematode worm</name>
    <dbReference type="NCBI Taxonomy" id="42156"/>
    <lineage>
        <taxon>Eukaryota</taxon>
        <taxon>Metazoa</taxon>
        <taxon>Ecdysozoa</taxon>
        <taxon>Nematoda</taxon>
        <taxon>Chromadorea</taxon>
        <taxon>Rhabditida</taxon>
        <taxon>Spirurina</taxon>
        <taxon>Spiruromorpha</taxon>
        <taxon>Filarioidea</taxon>
        <taxon>Onchocercidae</taxon>
        <taxon>Litomosoides</taxon>
    </lineage>
</organism>
<dbReference type="InterPro" id="IPR000048">
    <property type="entry name" value="IQ_motif_EF-hand-BS"/>
</dbReference>
<feature type="region of interest" description="Disordered" evidence="5">
    <location>
        <begin position="1"/>
        <end position="33"/>
    </location>
</feature>
<dbReference type="Gene3D" id="1.20.5.190">
    <property type="match status" value="4"/>
</dbReference>
<dbReference type="SUPFAM" id="SSF52540">
    <property type="entry name" value="P-loop containing nucleoside triphosphate hydrolases"/>
    <property type="match status" value="2"/>
</dbReference>